<dbReference type="GeneID" id="81473185"/>
<accession>A0A9Q2IRI5</accession>
<dbReference type="InterPro" id="IPR028892">
    <property type="entry name" value="ADE"/>
</dbReference>
<feature type="binding site" evidence="4">
    <location>
        <position position="285"/>
    </location>
    <ligand>
        <name>Zn(2+)</name>
        <dbReference type="ChEBI" id="CHEBI:29105"/>
        <note>catalytic</note>
    </ligand>
</feature>
<dbReference type="GO" id="GO:0000034">
    <property type="term" value="F:adenine deaminase activity"/>
    <property type="evidence" value="ECO:0007669"/>
    <property type="project" value="UniProtKB-UniRule"/>
</dbReference>
<dbReference type="GO" id="GO:0006146">
    <property type="term" value="P:adenine catabolic process"/>
    <property type="evidence" value="ECO:0007669"/>
    <property type="project" value="UniProtKB-UniRule"/>
</dbReference>
<proteinExistence type="inferred from homology"/>
<feature type="binding site" evidence="4">
    <location>
        <position position="286"/>
    </location>
    <ligand>
        <name>substrate</name>
    </ligand>
</feature>
<dbReference type="InterPro" id="IPR032466">
    <property type="entry name" value="Metal_Hydrolase"/>
</dbReference>
<evidence type="ECO:0000256" key="3">
    <source>
        <dbReference type="ARBA" id="ARBA00022833"/>
    </source>
</evidence>
<sequence>MSAVSMQEFLEKLPKAELHVHLEGTLEADLKIQLAERNNHPLKSSTAEDIRQGYVYHDLPSFLALYYEGVELLQTEQDFHDLCYAYLAKVAQQNVLYTEMFFDPQLHIRRGLDFGTVIRGFNAAQEDAERDFGIRSSLILCFIREMSAESADETFTQALPYLERPDRSRIIGVGLDSDEKGNPPAKFAKTFARAKAMGLHLTMHCDLDQENTHEHIRQALQDLESERLDHGLNVLEKPELITMAREKGVTFTICPSPNDVIRPGRSRQDIRDMLAAGLKITINSDDPGYMQSVYMTESLAKAQAAADLTPEELIQISRNAFEAAWISDAERETYLAALQDFAQTYRVVAPA</sequence>
<comment type="caution">
    <text evidence="4">Lacks conserved residue(s) required for the propagation of feature annotation.</text>
</comment>
<reference evidence="6" key="2">
    <citation type="submission" date="2020-11" db="EMBL/GenBank/DDBJ databases">
        <title>Description of novel Gluconobacter species.</title>
        <authorList>
            <person name="Cleenwerck I."/>
            <person name="Cnockaert M."/>
            <person name="Borremans W."/>
            <person name="Wieme A.D."/>
            <person name="De Vuyst L."/>
            <person name="Vandamme P."/>
        </authorList>
    </citation>
    <scope>NUCLEOTIDE SEQUENCE</scope>
    <source>
        <strain evidence="6">R71697</strain>
    </source>
</reference>
<protein>
    <recommendedName>
        <fullName evidence="4">Adenine deaminase</fullName>
        <shortName evidence="4">ADE</shortName>
        <ecNumber evidence="4">3.5.4.2</ecNumber>
    </recommendedName>
    <alternativeName>
        <fullName evidence="4">Adenine aminohydrolase</fullName>
        <shortName evidence="4">AAH</shortName>
    </alternativeName>
</protein>
<reference evidence="6" key="1">
    <citation type="submission" date="2020-04" db="EMBL/GenBank/DDBJ databases">
        <authorList>
            <person name="Sombolestani A."/>
        </authorList>
    </citation>
    <scope>NUCLEOTIDE SEQUENCE</scope>
    <source>
        <strain evidence="6">R71697</strain>
    </source>
</reference>
<dbReference type="InterPro" id="IPR006330">
    <property type="entry name" value="Ado/ade_deaminase"/>
</dbReference>
<evidence type="ECO:0000256" key="2">
    <source>
        <dbReference type="ARBA" id="ARBA00022801"/>
    </source>
</evidence>
<dbReference type="Proteomes" id="UP000661006">
    <property type="component" value="Unassembled WGS sequence"/>
</dbReference>
<name>A0A9Q2IRI5_GLUJA</name>
<comment type="catalytic activity">
    <reaction evidence="4">
        <text>adenine + H2O + H(+) = hypoxanthine + NH4(+)</text>
        <dbReference type="Rhea" id="RHEA:23688"/>
        <dbReference type="ChEBI" id="CHEBI:15377"/>
        <dbReference type="ChEBI" id="CHEBI:15378"/>
        <dbReference type="ChEBI" id="CHEBI:16708"/>
        <dbReference type="ChEBI" id="CHEBI:17368"/>
        <dbReference type="ChEBI" id="CHEBI:28938"/>
        <dbReference type="EC" id="3.5.4.2"/>
    </reaction>
</comment>
<dbReference type="PANTHER" id="PTHR43114">
    <property type="entry name" value="ADENINE DEAMINASE"/>
    <property type="match status" value="1"/>
</dbReference>
<comment type="caution">
    <text evidence="6">The sequence shown here is derived from an EMBL/GenBank/DDBJ whole genome shotgun (WGS) entry which is preliminary data.</text>
</comment>
<dbReference type="PANTHER" id="PTHR43114:SF7">
    <property type="entry name" value="ADENOSINE DEAMINASE DOMAIN-CONTAINING PROTEIN"/>
    <property type="match status" value="1"/>
</dbReference>
<keyword evidence="1 4" id="KW-0479">Metal-binding</keyword>
<dbReference type="GO" id="GO:0005829">
    <property type="term" value="C:cytosol"/>
    <property type="evidence" value="ECO:0007669"/>
    <property type="project" value="TreeGrafter"/>
</dbReference>
<comment type="cofactor">
    <cofactor evidence="4">
        <name>Zn(2+)</name>
        <dbReference type="ChEBI" id="CHEBI:29105"/>
    </cofactor>
    <text evidence="4">Binds 1 zinc ion per subunit.</text>
</comment>
<dbReference type="Gene3D" id="3.20.20.140">
    <property type="entry name" value="Metal-dependent hydrolases"/>
    <property type="match status" value="1"/>
</dbReference>
<dbReference type="EC" id="3.5.4.2" evidence="4"/>
<dbReference type="RefSeq" id="WP_194257337.1">
    <property type="nucleotide sequence ID" value="NZ_JABCQN010000001.1"/>
</dbReference>
<keyword evidence="4" id="KW-0546">Nucleotide metabolism</keyword>
<dbReference type="GO" id="GO:0009117">
    <property type="term" value="P:nucleotide metabolic process"/>
    <property type="evidence" value="ECO:0007669"/>
    <property type="project" value="UniProtKB-KW"/>
</dbReference>
<dbReference type="AlphaFoldDB" id="A0A9Q2IRI5"/>
<dbReference type="GO" id="GO:0008270">
    <property type="term" value="F:zinc ion binding"/>
    <property type="evidence" value="ECO:0007669"/>
    <property type="project" value="UniProtKB-UniRule"/>
</dbReference>
<organism evidence="6 7">
    <name type="scientific">Gluconobacter japonicus</name>
    <dbReference type="NCBI Taxonomy" id="376620"/>
    <lineage>
        <taxon>Bacteria</taxon>
        <taxon>Pseudomonadati</taxon>
        <taxon>Pseudomonadota</taxon>
        <taxon>Alphaproteobacteria</taxon>
        <taxon>Acetobacterales</taxon>
        <taxon>Acetobacteraceae</taxon>
        <taxon>Gluconobacter</taxon>
    </lineage>
</organism>
<dbReference type="HAMAP" id="MF_01962">
    <property type="entry name" value="Adenine_deaminase"/>
    <property type="match status" value="1"/>
</dbReference>
<dbReference type="EMBL" id="JABCQN010000001">
    <property type="protein sequence ID" value="MBF0869369.1"/>
    <property type="molecule type" value="Genomic_DNA"/>
</dbReference>
<gene>
    <name evidence="6" type="primary">add</name>
    <name evidence="6" type="ORF">HKD32_00655</name>
</gene>
<dbReference type="GO" id="GO:0043103">
    <property type="term" value="P:hypoxanthine salvage"/>
    <property type="evidence" value="ECO:0007669"/>
    <property type="project" value="UniProtKB-UniRule"/>
</dbReference>
<feature type="binding site" evidence="4">
    <location>
        <position position="19"/>
    </location>
    <ligand>
        <name>Zn(2+)</name>
        <dbReference type="ChEBI" id="CHEBI:29105"/>
        <note>catalytic</note>
    </ligand>
</feature>
<feature type="domain" description="Adenosine deaminase" evidence="5">
    <location>
        <begin position="14"/>
        <end position="335"/>
    </location>
</feature>
<keyword evidence="2 4" id="KW-0378">Hydrolase</keyword>
<dbReference type="SUPFAM" id="SSF51556">
    <property type="entry name" value="Metallo-dependent hydrolases"/>
    <property type="match status" value="1"/>
</dbReference>
<evidence type="ECO:0000256" key="4">
    <source>
        <dbReference type="HAMAP-Rule" id="MF_01962"/>
    </source>
</evidence>
<feature type="site" description="Important for catalytic activity" evidence="4">
    <location>
        <position position="230"/>
    </location>
</feature>
<evidence type="ECO:0000259" key="5">
    <source>
        <dbReference type="Pfam" id="PF00962"/>
    </source>
</evidence>
<comment type="similarity">
    <text evidence="4">Belongs to the metallo-dependent hydrolases superfamily. Adenosine and AMP deaminases family. Adenine deaminase type 2 subfamily.</text>
</comment>
<feature type="binding site" evidence="4">
    <location>
        <position position="204"/>
    </location>
    <ligand>
        <name>Zn(2+)</name>
        <dbReference type="ChEBI" id="CHEBI:29105"/>
        <note>catalytic</note>
    </ligand>
</feature>
<dbReference type="Pfam" id="PF00962">
    <property type="entry name" value="A_deaminase"/>
    <property type="match status" value="1"/>
</dbReference>
<dbReference type="NCBIfam" id="TIGR01430">
    <property type="entry name" value="aden_deam"/>
    <property type="match status" value="1"/>
</dbReference>
<feature type="binding site" evidence="4">
    <location>
        <position position="21"/>
    </location>
    <ligand>
        <name>Zn(2+)</name>
        <dbReference type="ChEBI" id="CHEBI:29105"/>
        <note>catalytic</note>
    </ligand>
</feature>
<keyword evidence="3 4" id="KW-0862">Zinc</keyword>
<evidence type="ECO:0000313" key="6">
    <source>
        <dbReference type="EMBL" id="MBF0869369.1"/>
    </source>
</evidence>
<dbReference type="InterPro" id="IPR001365">
    <property type="entry name" value="A_deaminase_dom"/>
</dbReference>
<evidence type="ECO:0000256" key="1">
    <source>
        <dbReference type="ARBA" id="ARBA00022723"/>
    </source>
</evidence>
<evidence type="ECO:0000313" key="7">
    <source>
        <dbReference type="Proteomes" id="UP000661006"/>
    </source>
</evidence>
<comment type="function">
    <text evidence="4">Catalyzes the hydrolytic deamination of adenine to hypoxanthine. Plays an important role in the purine salvage pathway and in nitrogen catabolism.</text>
</comment>